<protein>
    <submittedName>
        <fullName evidence="1">Uncharacterized protein</fullName>
    </submittedName>
</protein>
<reference evidence="1" key="1">
    <citation type="submission" date="2022-08" db="EMBL/GenBank/DDBJ databases">
        <authorList>
            <person name="Marques A."/>
        </authorList>
    </citation>
    <scope>NUCLEOTIDE SEQUENCE</scope>
    <source>
        <strain evidence="1">RhyPub2mFocal</strain>
        <tissue evidence="1">Leaves</tissue>
    </source>
</reference>
<name>A0AAV8CR84_9POAL</name>
<accession>A0AAV8CR84</accession>
<dbReference type="Proteomes" id="UP001140206">
    <property type="component" value="Chromosome 4"/>
</dbReference>
<dbReference type="EMBL" id="JAMFTS010000004">
    <property type="protein sequence ID" value="KAJ4757711.1"/>
    <property type="molecule type" value="Genomic_DNA"/>
</dbReference>
<keyword evidence="3" id="KW-1185">Reference proteome</keyword>
<sequence>MESCRVKLGGIRSLFSDCGAEARLDWSNQRNSRSDDGLVCPQPRRSFNGRSQFNFDSCGSYTMQEVDLDLDILEALVIENESDDSELEIDNDGGFFYCASPPLRSNNPLSHDPEFRFMGDFIETVKSSSSTATTRSPRSFSPSFVATPARRIEGFSCGNSTRSNSGANRVLSAFA</sequence>
<dbReference type="PANTHER" id="PTHR33384">
    <property type="entry name" value="EXPRESSED PROTEIN"/>
    <property type="match status" value="1"/>
</dbReference>
<dbReference type="EMBL" id="JAMFTS010000001">
    <property type="protein sequence ID" value="KAJ4810180.1"/>
    <property type="molecule type" value="Genomic_DNA"/>
</dbReference>
<dbReference type="AlphaFoldDB" id="A0AAV8CR84"/>
<organism evidence="1 3">
    <name type="scientific">Rhynchospora pubera</name>
    <dbReference type="NCBI Taxonomy" id="906938"/>
    <lineage>
        <taxon>Eukaryota</taxon>
        <taxon>Viridiplantae</taxon>
        <taxon>Streptophyta</taxon>
        <taxon>Embryophyta</taxon>
        <taxon>Tracheophyta</taxon>
        <taxon>Spermatophyta</taxon>
        <taxon>Magnoliopsida</taxon>
        <taxon>Liliopsida</taxon>
        <taxon>Poales</taxon>
        <taxon>Cyperaceae</taxon>
        <taxon>Cyperoideae</taxon>
        <taxon>Rhynchosporeae</taxon>
        <taxon>Rhynchospora</taxon>
    </lineage>
</organism>
<evidence type="ECO:0000313" key="2">
    <source>
        <dbReference type="EMBL" id="KAJ4810180.1"/>
    </source>
</evidence>
<dbReference type="PANTHER" id="PTHR33384:SF27">
    <property type="entry name" value="OS05G0102500 PROTEIN"/>
    <property type="match status" value="1"/>
</dbReference>
<evidence type="ECO:0000313" key="3">
    <source>
        <dbReference type="Proteomes" id="UP001140206"/>
    </source>
</evidence>
<gene>
    <name evidence="2" type="ORF">LUZ62_022746</name>
    <name evidence="1" type="ORF">LUZ62_068086</name>
</gene>
<comment type="caution">
    <text evidence="1">The sequence shown here is derived from an EMBL/GenBank/DDBJ whole genome shotgun (WGS) entry which is preliminary data.</text>
</comment>
<proteinExistence type="predicted"/>
<evidence type="ECO:0000313" key="1">
    <source>
        <dbReference type="EMBL" id="KAJ4757711.1"/>
    </source>
</evidence>
<dbReference type="Proteomes" id="UP001140206">
    <property type="component" value="Chromosome 1"/>
</dbReference>